<dbReference type="PROSITE" id="PS00690">
    <property type="entry name" value="DEAH_ATP_HELICASE"/>
    <property type="match status" value="1"/>
</dbReference>
<evidence type="ECO:0000256" key="6">
    <source>
        <dbReference type="ARBA" id="ARBA00022840"/>
    </source>
</evidence>
<dbReference type="OrthoDB" id="10253254at2759"/>
<dbReference type="EMBL" id="JANBQB010000086">
    <property type="protein sequence ID" value="KAJ1982561.1"/>
    <property type="molecule type" value="Genomic_DNA"/>
</dbReference>
<dbReference type="Gene3D" id="3.40.50.300">
    <property type="entry name" value="P-loop containing nucleotide triphosphate hydrolases"/>
    <property type="match status" value="2"/>
</dbReference>
<evidence type="ECO:0000256" key="1">
    <source>
        <dbReference type="ARBA" id="ARBA00008792"/>
    </source>
</evidence>
<proteinExistence type="inferred from homology"/>
<evidence type="ECO:0000256" key="2">
    <source>
        <dbReference type="ARBA" id="ARBA00012552"/>
    </source>
</evidence>
<dbReference type="FunFam" id="3.40.50.300:FF:000578">
    <property type="entry name" value="probable ATP-dependent RNA helicase DHX35"/>
    <property type="match status" value="1"/>
</dbReference>
<organism evidence="10 11">
    <name type="scientific">Dimargaris verticillata</name>
    <dbReference type="NCBI Taxonomy" id="2761393"/>
    <lineage>
        <taxon>Eukaryota</taxon>
        <taxon>Fungi</taxon>
        <taxon>Fungi incertae sedis</taxon>
        <taxon>Zoopagomycota</taxon>
        <taxon>Kickxellomycotina</taxon>
        <taxon>Dimargaritomycetes</taxon>
        <taxon>Dimargaritales</taxon>
        <taxon>Dimargaritaceae</taxon>
        <taxon>Dimargaris</taxon>
    </lineage>
</organism>
<dbReference type="Pfam" id="PF04408">
    <property type="entry name" value="WHD_HA2"/>
    <property type="match status" value="1"/>
</dbReference>
<evidence type="ECO:0000256" key="7">
    <source>
        <dbReference type="ARBA" id="ARBA00047984"/>
    </source>
</evidence>
<evidence type="ECO:0000259" key="9">
    <source>
        <dbReference type="PROSITE" id="PS51194"/>
    </source>
</evidence>
<name>A0A9W8BAB2_9FUNG</name>
<dbReference type="CDD" id="cd18791">
    <property type="entry name" value="SF2_C_RHA"/>
    <property type="match status" value="1"/>
</dbReference>
<dbReference type="PANTHER" id="PTHR18934:SF136">
    <property type="entry name" value="ATP-DEPENDENT RNA HELICASE DHX35-RELATED"/>
    <property type="match status" value="1"/>
</dbReference>
<gene>
    <name evidence="10" type="ORF">H4R34_001669</name>
</gene>
<feature type="domain" description="Helicase C-terminal" evidence="9">
    <location>
        <begin position="180"/>
        <end position="355"/>
    </location>
</feature>
<evidence type="ECO:0000259" key="8">
    <source>
        <dbReference type="PROSITE" id="PS51192"/>
    </source>
</evidence>
<protein>
    <recommendedName>
        <fullName evidence="2">RNA helicase</fullName>
        <ecNumber evidence="2">3.6.4.13</ecNumber>
    </recommendedName>
</protein>
<dbReference type="SMART" id="SM00490">
    <property type="entry name" value="HELICc"/>
    <property type="match status" value="1"/>
</dbReference>
<dbReference type="Proteomes" id="UP001151582">
    <property type="component" value="Unassembled WGS sequence"/>
</dbReference>
<evidence type="ECO:0000256" key="4">
    <source>
        <dbReference type="ARBA" id="ARBA00022801"/>
    </source>
</evidence>
<dbReference type="PROSITE" id="PS51194">
    <property type="entry name" value="HELICASE_CTER"/>
    <property type="match status" value="1"/>
</dbReference>
<evidence type="ECO:0000313" key="11">
    <source>
        <dbReference type="Proteomes" id="UP001151582"/>
    </source>
</evidence>
<dbReference type="SMART" id="SM00847">
    <property type="entry name" value="HA2"/>
    <property type="match status" value="1"/>
</dbReference>
<feature type="domain" description="Helicase ATP-binding" evidence="8">
    <location>
        <begin position="1"/>
        <end position="146"/>
    </location>
</feature>
<dbReference type="InterPro" id="IPR048333">
    <property type="entry name" value="HA2_WH"/>
</dbReference>
<dbReference type="InterPro" id="IPR011709">
    <property type="entry name" value="DEAD-box_helicase_OB_fold"/>
</dbReference>
<dbReference type="SUPFAM" id="SSF52540">
    <property type="entry name" value="P-loop containing nucleoside triphosphate hydrolases"/>
    <property type="match status" value="1"/>
</dbReference>
<keyword evidence="5" id="KW-0347">Helicase</keyword>
<dbReference type="GO" id="GO:0005524">
    <property type="term" value="F:ATP binding"/>
    <property type="evidence" value="ECO:0007669"/>
    <property type="project" value="UniProtKB-KW"/>
</dbReference>
<dbReference type="AlphaFoldDB" id="A0A9W8BAB2"/>
<dbReference type="InterPro" id="IPR001650">
    <property type="entry name" value="Helicase_C-like"/>
</dbReference>
<keyword evidence="11" id="KW-1185">Reference proteome</keyword>
<evidence type="ECO:0000313" key="10">
    <source>
        <dbReference type="EMBL" id="KAJ1982561.1"/>
    </source>
</evidence>
<dbReference type="Gene3D" id="1.20.120.1080">
    <property type="match status" value="1"/>
</dbReference>
<dbReference type="Pfam" id="PF21010">
    <property type="entry name" value="HA2_C"/>
    <property type="match status" value="1"/>
</dbReference>
<dbReference type="GO" id="GO:0016787">
    <property type="term" value="F:hydrolase activity"/>
    <property type="evidence" value="ECO:0007669"/>
    <property type="project" value="UniProtKB-KW"/>
</dbReference>
<dbReference type="EC" id="3.6.4.13" evidence="2"/>
<reference evidence="10" key="1">
    <citation type="submission" date="2022-07" db="EMBL/GenBank/DDBJ databases">
        <title>Phylogenomic reconstructions and comparative analyses of Kickxellomycotina fungi.</title>
        <authorList>
            <person name="Reynolds N.K."/>
            <person name="Stajich J.E."/>
            <person name="Barry K."/>
            <person name="Grigoriev I.V."/>
            <person name="Crous P."/>
            <person name="Smith M.E."/>
        </authorList>
    </citation>
    <scope>NUCLEOTIDE SEQUENCE</scope>
    <source>
        <strain evidence="10">RSA 567</strain>
    </source>
</reference>
<keyword evidence="4" id="KW-0378">Hydrolase</keyword>
<dbReference type="InterPro" id="IPR007502">
    <property type="entry name" value="Helicase-assoc_dom"/>
</dbReference>
<dbReference type="PANTHER" id="PTHR18934">
    <property type="entry name" value="ATP-DEPENDENT RNA HELICASE"/>
    <property type="match status" value="1"/>
</dbReference>
<dbReference type="PROSITE" id="PS51192">
    <property type="entry name" value="HELICASE_ATP_BIND_1"/>
    <property type="match status" value="1"/>
</dbReference>
<dbReference type="Pfam" id="PF00271">
    <property type="entry name" value="Helicase_C"/>
    <property type="match status" value="1"/>
</dbReference>
<evidence type="ECO:0000256" key="3">
    <source>
        <dbReference type="ARBA" id="ARBA00022741"/>
    </source>
</evidence>
<accession>A0A9W8BAB2</accession>
<keyword evidence="6" id="KW-0067">ATP-binding</keyword>
<dbReference type="InterPro" id="IPR014001">
    <property type="entry name" value="Helicase_ATP-bd"/>
</dbReference>
<keyword evidence="3" id="KW-0547">Nucleotide-binding</keyword>
<dbReference type="Pfam" id="PF07717">
    <property type="entry name" value="OB_NTP_bind"/>
    <property type="match status" value="1"/>
</dbReference>
<dbReference type="GO" id="GO:0003724">
    <property type="term" value="F:RNA helicase activity"/>
    <property type="evidence" value="ECO:0007669"/>
    <property type="project" value="UniProtKB-EC"/>
</dbReference>
<comment type="catalytic activity">
    <reaction evidence="7">
        <text>ATP + H2O = ADP + phosphate + H(+)</text>
        <dbReference type="Rhea" id="RHEA:13065"/>
        <dbReference type="ChEBI" id="CHEBI:15377"/>
        <dbReference type="ChEBI" id="CHEBI:15378"/>
        <dbReference type="ChEBI" id="CHEBI:30616"/>
        <dbReference type="ChEBI" id="CHEBI:43474"/>
        <dbReference type="ChEBI" id="CHEBI:456216"/>
        <dbReference type="EC" id="3.6.4.13"/>
    </reaction>
</comment>
<dbReference type="InterPro" id="IPR002464">
    <property type="entry name" value="DNA/RNA_helicase_DEAH_CS"/>
</dbReference>
<dbReference type="GO" id="GO:0003723">
    <property type="term" value="F:RNA binding"/>
    <property type="evidence" value="ECO:0007669"/>
    <property type="project" value="TreeGrafter"/>
</dbReference>
<comment type="similarity">
    <text evidence="1">Belongs to the DEAD box helicase family. DEAH subfamily.</text>
</comment>
<dbReference type="InterPro" id="IPR027417">
    <property type="entry name" value="P-loop_NTPase"/>
</dbReference>
<dbReference type="GO" id="GO:1990904">
    <property type="term" value="C:ribonucleoprotein complex"/>
    <property type="evidence" value="ECO:0007669"/>
    <property type="project" value="UniProtKB-ARBA"/>
</dbReference>
<evidence type="ECO:0000256" key="5">
    <source>
        <dbReference type="ARBA" id="ARBA00022806"/>
    </source>
</evidence>
<sequence>MVELPQYLHEAGWTQKGRMVACVQPRRLAAMTVAARVAREMNTRLGQTVGYAVRFDACADETLTRIKYLTDGMLLQETMHDPLLTSYSVIVLDEVHERSVAMDLLIGLVKKIQGQRPDLRIVVASATLDVRRFIDYYKQPGPSPHFSLTDQSVALIKVAGRKFPVDTHFLASACTDYVEKSVDVVCQIHSQEPAGDILIFLTGRKEIERALILIQQRLISTTSKHQLLPLGLYAGIDLDYQRSVFAPSSRYNRKAIFATNIAETSVTIEGIVYVVDCGYAKQRRFDATLDTDQLAVQPISRASASQRVGRAGRIQPGKAYRLYTREWFLQQPATTEPELLHSDLAPIILKLKALGIDRIGRFPFIDPLPKVALAASLELLYTLGALDNDARLTPRIGVPMANLPLSPMLGRALVKACELQCVNELVIIAAMLQVAETVFVVPGNSQQAEEARRQHKRFAAQEGDHITLANVYLGFLQSGKDRNWCFKHALNYQALDQALHIARQLYALTRKMQQTLGEPGTANKSSAAAAAAATTNTLPSANHSHNRAVLVRQCLAAGLFPHAARMCPDGSLEALRGGQQLFIHPSSVLFRSAVSHVVYHEAIQTTKTYVRYITVVDQAWLVDLAPHYFDAPGHK</sequence>
<comment type="caution">
    <text evidence="10">The sequence shown here is derived from an EMBL/GenBank/DDBJ whole genome shotgun (WGS) entry which is preliminary data.</text>
</comment>